<dbReference type="NCBIfam" id="TIGR02532">
    <property type="entry name" value="IV_pilin_GFxxxE"/>
    <property type="match status" value="1"/>
</dbReference>
<accession>A0A0G0U0H2</accession>
<sequence length="211" mass="22967">MLIKKIRNLKFVIRNCNKGMTYVELIVVLSIFSVLSSVAIYNYGDFQSNVDVKNLASDIALQVVKAQKDSLSGLLPLPPQEVKTDWKPSYGVQLDLSKGEAKSLIYFVDADNSGTFDGVDCIGECLNNISISKGSYISRVEVVYWEKGSPEAPKLDNLTITFSRPNSGAVIKDNGGLIDPVYLNYASIAVSSSKGATSLIKVYASGRIQIN</sequence>
<evidence type="ECO:0000313" key="2">
    <source>
        <dbReference type="EMBL" id="KKR43687.1"/>
    </source>
</evidence>
<dbReference type="Proteomes" id="UP000034301">
    <property type="component" value="Unassembled WGS sequence"/>
</dbReference>
<evidence type="ECO:0000313" key="3">
    <source>
        <dbReference type="Proteomes" id="UP000034301"/>
    </source>
</evidence>
<dbReference type="SUPFAM" id="SSF54523">
    <property type="entry name" value="Pili subunits"/>
    <property type="match status" value="1"/>
</dbReference>
<protein>
    <recommendedName>
        <fullName evidence="4">Prepilin-type N-terminal cleavage/methylation domain-containing protein</fullName>
    </recommendedName>
</protein>
<gene>
    <name evidence="2" type="ORF">UT78_C0002G0037</name>
</gene>
<organism evidence="2 3">
    <name type="scientific">Candidatus Nomurabacteria bacterium GW2011_GWF2_40_12</name>
    <dbReference type="NCBI Taxonomy" id="1618776"/>
    <lineage>
        <taxon>Bacteria</taxon>
        <taxon>Candidatus Nomuraibacteriota</taxon>
    </lineage>
</organism>
<name>A0A0G0U0H2_9BACT</name>
<dbReference type="InterPro" id="IPR045584">
    <property type="entry name" value="Pilin-like"/>
</dbReference>
<keyword evidence="1" id="KW-1133">Transmembrane helix</keyword>
<dbReference type="AlphaFoldDB" id="A0A0G0U0H2"/>
<feature type="transmembrane region" description="Helical" evidence="1">
    <location>
        <begin position="21"/>
        <end position="44"/>
    </location>
</feature>
<dbReference type="EMBL" id="LBYC01000002">
    <property type="protein sequence ID" value="KKR43687.1"/>
    <property type="molecule type" value="Genomic_DNA"/>
</dbReference>
<comment type="caution">
    <text evidence="2">The sequence shown here is derived from an EMBL/GenBank/DDBJ whole genome shotgun (WGS) entry which is preliminary data.</text>
</comment>
<proteinExistence type="predicted"/>
<reference evidence="2 3" key="1">
    <citation type="journal article" date="2015" name="Nature">
        <title>rRNA introns, odd ribosomes, and small enigmatic genomes across a large radiation of phyla.</title>
        <authorList>
            <person name="Brown C.T."/>
            <person name="Hug L.A."/>
            <person name="Thomas B.C."/>
            <person name="Sharon I."/>
            <person name="Castelle C.J."/>
            <person name="Singh A."/>
            <person name="Wilkins M.J."/>
            <person name="Williams K.H."/>
            <person name="Banfield J.F."/>
        </authorList>
    </citation>
    <scope>NUCLEOTIDE SEQUENCE [LARGE SCALE GENOMIC DNA]</scope>
</reference>
<keyword evidence="1" id="KW-0472">Membrane</keyword>
<dbReference type="InterPro" id="IPR012902">
    <property type="entry name" value="N_methyl_site"/>
</dbReference>
<evidence type="ECO:0008006" key="4">
    <source>
        <dbReference type="Google" id="ProtNLM"/>
    </source>
</evidence>
<keyword evidence="1" id="KW-0812">Transmembrane</keyword>
<evidence type="ECO:0000256" key="1">
    <source>
        <dbReference type="SAM" id="Phobius"/>
    </source>
</evidence>